<dbReference type="AlphaFoldDB" id="A0A850TAR3"/>
<organism evidence="1 2">
    <name type="scientific">Desulfobacter latus</name>
    <dbReference type="NCBI Taxonomy" id="2292"/>
    <lineage>
        <taxon>Bacteria</taxon>
        <taxon>Pseudomonadati</taxon>
        <taxon>Thermodesulfobacteriota</taxon>
        <taxon>Desulfobacteria</taxon>
        <taxon>Desulfobacterales</taxon>
        <taxon>Desulfobacteraceae</taxon>
        <taxon>Desulfobacter</taxon>
    </lineage>
</organism>
<gene>
    <name evidence="1" type="ORF">HXW94_10015</name>
</gene>
<sequence>MIVKTIPNTWIIEEGHRLDCGPFVKGSIEARKTLEALPCRKEPLADLTRSGMSGMYHVGQDKIIWAKNEDVGIPFLRSADILKTDFSGQPLISKKQVEKNPLFQCPEKSILITSNGSDSF</sequence>
<dbReference type="EMBL" id="JACADJ010000030">
    <property type="protein sequence ID" value="NWH05317.1"/>
    <property type="molecule type" value="Genomic_DNA"/>
</dbReference>
<proteinExistence type="predicted"/>
<accession>A0A850TAR3</accession>
<name>A0A850TAR3_9BACT</name>
<protein>
    <submittedName>
        <fullName evidence="1">Uncharacterized protein</fullName>
    </submittedName>
</protein>
<evidence type="ECO:0000313" key="2">
    <source>
        <dbReference type="Proteomes" id="UP000553343"/>
    </source>
</evidence>
<dbReference type="Proteomes" id="UP000553343">
    <property type="component" value="Unassembled WGS sequence"/>
</dbReference>
<keyword evidence="2" id="KW-1185">Reference proteome</keyword>
<evidence type="ECO:0000313" key="1">
    <source>
        <dbReference type="EMBL" id="NWH05317.1"/>
    </source>
</evidence>
<reference evidence="1 2" key="1">
    <citation type="submission" date="2020-06" db="EMBL/GenBank/DDBJ databases">
        <title>High-quality draft genome of sulfate reducer Desulfobacter latus type strain AcrS2 isolated from marine sediment.</title>
        <authorList>
            <person name="Hoppe M."/>
            <person name="Larsen C.K."/>
            <person name="Marshall I.P.G."/>
            <person name="Schramm A."/>
            <person name="Marietou A.G."/>
        </authorList>
    </citation>
    <scope>NUCLEOTIDE SEQUENCE [LARGE SCALE GENOMIC DNA]</scope>
    <source>
        <strain evidence="1 2">AcRS2</strain>
    </source>
</reference>
<dbReference type="RefSeq" id="WP_178366771.1">
    <property type="nucleotide sequence ID" value="NZ_JACADJ010000030.1"/>
</dbReference>
<comment type="caution">
    <text evidence="1">The sequence shown here is derived from an EMBL/GenBank/DDBJ whole genome shotgun (WGS) entry which is preliminary data.</text>
</comment>